<dbReference type="EMBL" id="STGJ01000024">
    <property type="protein sequence ID" value="TIC78614.1"/>
    <property type="molecule type" value="Genomic_DNA"/>
</dbReference>
<sequence length="191" mass="20902">MAHWLYLHGFKSGPGSLKVTETRSFLARHAPGTELLCPALSPHPAEALAQAERVLAGLAEPPLLIGSSLGGFYATALAERHGLPAVLINPSVRPFERFDAFYGEHENPYSGERFTLGEADRAALEAMYVARPNPAHYWLVLGSADEVLDWRLAARHFAGARQTVLNHDDHRLARWPQLLPGVARFAAGHQA</sequence>
<protein>
    <submittedName>
        <fullName evidence="1">Alpha/beta fold hydrolase</fullName>
    </submittedName>
</protein>
<dbReference type="PANTHER" id="PTHR35602:SF3">
    <property type="entry name" value="ESTERASE YQIA"/>
    <property type="match status" value="1"/>
</dbReference>
<gene>
    <name evidence="1" type="ORF">E5K04_15575</name>
</gene>
<name>A0A4T0UJ66_9NEIS</name>
<dbReference type="InterPro" id="IPR029058">
    <property type="entry name" value="AB_hydrolase_fold"/>
</dbReference>
<keyword evidence="2" id="KW-1185">Reference proteome</keyword>
<reference evidence="1 2" key="1">
    <citation type="submission" date="2019-04" db="EMBL/GenBank/DDBJ databases">
        <title>Crenobacter sp. nov.</title>
        <authorList>
            <person name="Shi S."/>
        </authorList>
    </citation>
    <scope>NUCLEOTIDE SEQUENCE [LARGE SCALE GENOMIC DNA]</scope>
    <source>
        <strain evidence="1 2">GY 70310</strain>
    </source>
</reference>
<dbReference type="Proteomes" id="UP000308891">
    <property type="component" value="Unassembled WGS sequence"/>
</dbReference>
<dbReference type="PANTHER" id="PTHR35602">
    <property type="entry name" value="ESTERASE YQIA-RELATED"/>
    <property type="match status" value="1"/>
</dbReference>
<evidence type="ECO:0000313" key="2">
    <source>
        <dbReference type="Proteomes" id="UP000308891"/>
    </source>
</evidence>
<dbReference type="OrthoDB" id="9814831at2"/>
<dbReference type="RefSeq" id="WP_136555771.1">
    <property type="nucleotide sequence ID" value="NZ_STGJ01000024.1"/>
</dbReference>
<dbReference type="InterPro" id="IPR008886">
    <property type="entry name" value="UPF0227/Esterase_YqiA"/>
</dbReference>
<comment type="caution">
    <text evidence="1">The sequence shown here is derived from an EMBL/GenBank/DDBJ whole genome shotgun (WGS) entry which is preliminary data.</text>
</comment>
<keyword evidence="1" id="KW-0378">Hydrolase</keyword>
<proteinExistence type="predicted"/>
<organism evidence="1 2">
    <name type="scientific">Crenobacter intestini</name>
    <dbReference type="NCBI Taxonomy" id="2563443"/>
    <lineage>
        <taxon>Bacteria</taxon>
        <taxon>Pseudomonadati</taxon>
        <taxon>Pseudomonadota</taxon>
        <taxon>Betaproteobacteria</taxon>
        <taxon>Neisseriales</taxon>
        <taxon>Neisseriaceae</taxon>
        <taxon>Crenobacter</taxon>
    </lineage>
</organism>
<dbReference type="SUPFAM" id="SSF53474">
    <property type="entry name" value="alpha/beta-Hydrolases"/>
    <property type="match status" value="1"/>
</dbReference>
<dbReference type="AlphaFoldDB" id="A0A4T0UJ66"/>
<evidence type="ECO:0000313" key="1">
    <source>
        <dbReference type="EMBL" id="TIC78614.1"/>
    </source>
</evidence>
<dbReference type="GO" id="GO:0016787">
    <property type="term" value="F:hydrolase activity"/>
    <property type="evidence" value="ECO:0007669"/>
    <property type="project" value="UniProtKB-KW"/>
</dbReference>
<dbReference type="Gene3D" id="3.40.50.1820">
    <property type="entry name" value="alpha/beta hydrolase"/>
    <property type="match status" value="1"/>
</dbReference>
<dbReference type="Pfam" id="PF05728">
    <property type="entry name" value="UPF0227"/>
    <property type="match status" value="1"/>
</dbReference>
<accession>A0A4T0UJ66</accession>